<dbReference type="PANTHER" id="PTHR13593">
    <property type="match status" value="1"/>
</dbReference>
<name>A0A9P5XZE6_9AGAR</name>
<organism evidence="1 2">
    <name type="scientific">Collybia nuda</name>
    <dbReference type="NCBI Taxonomy" id="64659"/>
    <lineage>
        <taxon>Eukaryota</taxon>
        <taxon>Fungi</taxon>
        <taxon>Dikarya</taxon>
        <taxon>Basidiomycota</taxon>
        <taxon>Agaricomycotina</taxon>
        <taxon>Agaricomycetes</taxon>
        <taxon>Agaricomycetidae</taxon>
        <taxon>Agaricales</taxon>
        <taxon>Tricholomatineae</taxon>
        <taxon>Clitocybaceae</taxon>
        <taxon>Collybia</taxon>
    </lineage>
</organism>
<dbReference type="InterPro" id="IPR051057">
    <property type="entry name" value="PI-PLC_domain"/>
</dbReference>
<comment type="caution">
    <text evidence="1">The sequence shown here is derived from an EMBL/GenBank/DDBJ whole genome shotgun (WGS) entry which is preliminary data.</text>
</comment>
<dbReference type="InterPro" id="IPR017946">
    <property type="entry name" value="PLC-like_Pdiesterase_TIM-brl"/>
</dbReference>
<dbReference type="GO" id="GO:0006629">
    <property type="term" value="P:lipid metabolic process"/>
    <property type="evidence" value="ECO:0007669"/>
    <property type="project" value="InterPro"/>
</dbReference>
<dbReference type="EMBL" id="MU150315">
    <property type="protein sequence ID" value="KAF9459494.1"/>
    <property type="molecule type" value="Genomic_DNA"/>
</dbReference>
<dbReference type="SUPFAM" id="SSF51695">
    <property type="entry name" value="PLC-like phosphodiesterases"/>
    <property type="match status" value="1"/>
</dbReference>
<dbReference type="GO" id="GO:0008081">
    <property type="term" value="F:phosphoric diester hydrolase activity"/>
    <property type="evidence" value="ECO:0007669"/>
    <property type="project" value="InterPro"/>
</dbReference>
<evidence type="ECO:0000313" key="1">
    <source>
        <dbReference type="EMBL" id="KAF9459494.1"/>
    </source>
</evidence>
<dbReference type="PANTHER" id="PTHR13593:SF143">
    <property type="entry name" value="PHOSPHATIDYLINOSITOL-SPECIFIC PHOSPHOLIPASE C X DOMAIN-CONTAINING PROTEIN"/>
    <property type="match status" value="1"/>
</dbReference>
<keyword evidence="2" id="KW-1185">Reference proteome</keyword>
<sequence>MGQGGYINLINGSPYAWQQTYKHSYQMNAWGFPSTVASGKVQTVYVEWDEAHTTKDDAGEVTYTISNPTSSSFQIQARATSGFMLQNWFSNLMTQNNAVGSTLKFGWKHDGYVNFILSGSENDFSSSNPPVSWMQKNIGSLGPRTLRHITIPGSHDAGMSVRTGGTAGSFPCNTLTQTNSIAGQLNAGARYFDIRPVISAGEYYTGHYSKIGDSWQGGNGQKISEIIAQVNAFTSANRELVILNLSHDLNTDNGNDNYTPFTQKEWDNLFTQLNTTSNLFVAPGDPTTVDLTTLSLNQFIGGNRAAVVMIVEPTSPSLGAFSRAGFYRYAQFNAYNSYSNTNDKNTMINDQLSKMRSVRSNPDGQYFILSWTLTQDAEDVVGCLIEVAPSIVDLGLEANPQMFAQLLNSVTKSTYPNVLYIDSIDSSDVTALAMAINNYINS</sequence>
<gene>
    <name evidence="1" type="ORF">BDZ94DRAFT_1008105</name>
</gene>
<evidence type="ECO:0000313" key="2">
    <source>
        <dbReference type="Proteomes" id="UP000807353"/>
    </source>
</evidence>
<dbReference type="Proteomes" id="UP000807353">
    <property type="component" value="Unassembled WGS sequence"/>
</dbReference>
<proteinExistence type="predicted"/>
<reference evidence="1" key="1">
    <citation type="submission" date="2020-11" db="EMBL/GenBank/DDBJ databases">
        <authorList>
            <consortium name="DOE Joint Genome Institute"/>
            <person name="Ahrendt S."/>
            <person name="Riley R."/>
            <person name="Andreopoulos W."/>
            <person name="Labutti K."/>
            <person name="Pangilinan J."/>
            <person name="Ruiz-Duenas F.J."/>
            <person name="Barrasa J.M."/>
            <person name="Sanchez-Garcia M."/>
            <person name="Camarero S."/>
            <person name="Miyauchi S."/>
            <person name="Serrano A."/>
            <person name="Linde D."/>
            <person name="Babiker R."/>
            <person name="Drula E."/>
            <person name="Ayuso-Fernandez I."/>
            <person name="Pacheco R."/>
            <person name="Padilla G."/>
            <person name="Ferreira P."/>
            <person name="Barriuso J."/>
            <person name="Kellner H."/>
            <person name="Castanera R."/>
            <person name="Alfaro M."/>
            <person name="Ramirez L."/>
            <person name="Pisabarro A.G."/>
            <person name="Kuo A."/>
            <person name="Tritt A."/>
            <person name="Lipzen A."/>
            <person name="He G."/>
            <person name="Yan M."/>
            <person name="Ng V."/>
            <person name="Cullen D."/>
            <person name="Martin F."/>
            <person name="Rosso M.-N."/>
            <person name="Henrissat B."/>
            <person name="Hibbett D."/>
            <person name="Martinez A.T."/>
            <person name="Grigoriev I.V."/>
        </authorList>
    </citation>
    <scope>NUCLEOTIDE SEQUENCE</scope>
    <source>
        <strain evidence="1">CBS 247.69</strain>
    </source>
</reference>
<protein>
    <submittedName>
        <fullName evidence="1">PLC-like phosphodiesterase</fullName>
    </submittedName>
</protein>
<dbReference type="Gene3D" id="3.20.20.190">
    <property type="entry name" value="Phosphatidylinositol (PI) phosphodiesterase"/>
    <property type="match status" value="1"/>
</dbReference>
<accession>A0A9P5XZE6</accession>
<dbReference type="OrthoDB" id="1046782at2759"/>
<dbReference type="AlphaFoldDB" id="A0A9P5XZE6"/>